<proteinExistence type="predicted"/>
<sequence length="367" mass="40791">MSRIAVFTSDKVGFCATRDKVTHTKLYDGNINEAVKAFAKDVPPDSVCATYVQRGDHCELPTLRKLLPTLKAAGYKNIHVYRALCSNTSIALYVANLKCKVENSVAVFHVFSAQRIARGGVDEHSDGVFVGKVPNGYELLLVSDEISDSMELFDNLKHIVIVADDASAKADIRAKYDKELKKDDVTVHVISFDADDYVCAFLWNKYDNGNFNGNLVADSASTMFSFEYEEQKLTLYAEYQLLPYSKVFQIDIFDAESLKVEASFTPDDTTCINSVSFDPSKRRIIQATVSIGLDHLPNVKLATIECEVPGLTKAIRPAGKTSKATALLILLSSTRPQLTVIHSRVEDTREFTSVTELMAYIRRPIMT</sequence>
<evidence type="ECO:0000313" key="1">
    <source>
        <dbReference type="Proteomes" id="UP000492821"/>
    </source>
</evidence>
<dbReference type="Proteomes" id="UP000492821">
    <property type="component" value="Unassembled WGS sequence"/>
</dbReference>
<dbReference type="WBParaSite" id="Pan_g16264.t1">
    <property type="protein sequence ID" value="Pan_g16264.t1"/>
    <property type="gene ID" value="Pan_g16264"/>
</dbReference>
<evidence type="ECO:0000313" key="2">
    <source>
        <dbReference type="WBParaSite" id="Pan_g16264.t1"/>
    </source>
</evidence>
<organism evidence="1 2">
    <name type="scientific">Panagrellus redivivus</name>
    <name type="common">Microworm</name>
    <dbReference type="NCBI Taxonomy" id="6233"/>
    <lineage>
        <taxon>Eukaryota</taxon>
        <taxon>Metazoa</taxon>
        <taxon>Ecdysozoa</taxon>
        <taxon>Nematoda</taxon>
        <taxon>Chromadorea</taxon>
        <taxon>Rhabditida</taxon>
        <taxon>Tylenchina</taxon>
        <taxon>Panagrolaimomorpha</taxon>
        <taxon>Panagrolaimoidea</taxon>
        <taxon>Panagrolaimidae</taxon>
        <taxon>Panagrellus</taxon>
    </lineage>
</organism>
<keyword evidence="1" id="KW-1185">Reference proteome</keyword>
<name>A0A7E4V3Q6_PANRE</name>
<accession>A0A7E4V3Q6</accession>
<reference evidence="2" key="2">
    <citation type="submission" date="2020-10" db="UniProtKB">
        <authorList>
            <consortium name="WormBaseParasite"/>
        </authorList>
    </citation>
    <scope>IDENTIFICATION</scope>
</reference>
<dbReference type="AlphaFoldDB" id="A0A7E4V3Q6"/>
<protein>
    <submittedName>
        <fullName evidence="2">VWFA domain-containing protein</fullName>
    </submittedName>
</protein>
<reference evidence="1" key="1">
    <citation type="journal article" date="2013" name="Genetics">
        <title>The draft genome and transcriptome of Panagrellus redivivus are shaped by the harsh demands of a free-living lifestyle.</title>
        <authorList>
            <person name="Srinivasan J."/>
            <person name="Dillman A.R."/>
            <person name="Macchietto M.G."/>
            <person name="Heikkinen L."/>
            <person name="Lakso M."/>
            <person name="Fracchia K.M."/>
            <person name="Antoshechkin I."/>
            <person name="Mortazavi A."/>
            <person name="Wong G."/>
            <person name="Sternberg P.W."/>
        </authorList>
    </citation>
    <scope>NUCLEOTIDE SEQUENCE [LARGE SCALE GENOMIC DNA]</scope>
    <source>
        <strain evidence="1">MT8872</strain>
    </source>
</reference>